<name>A0A1I5X6G7_9PSEU</name>
<reference evidence="2" key="1">
    <citation type="submission" date="2016-10" db="EMBL/GenBank/DDBJ databases">
        <authorList>
            <person name="Varghese N."/>
            <person name="Submissions S."/>
        </authorList>
    </citation>
    <scope>NUCLEOTIDE SEQUENCE [LARGE SCALE GENOMIC DNA]</scope>
    <source>
        <strain evidence="2">DSM 44637</strain>
    </source>
</reference>
<proteinExistence type="predicted"/>
<dbReference type="RefSeq" id="WP_093575624.1">
    <property type="nucleotide sequence ID" value="NZ_FOWC01000010.1"/>
</dbReference>
<evidence type="ECO:0000313" key="1">
    <source>
        <dbReference type="EMBL" id="SFQ27572.1"/>
    </source>
</evidence>
<dbReference type="Proteomes" id="UP000199137">
    <property type="component" value="Unassembled WGS sequence"/>
</dbReference>
<dbReference type="AlphaFoldDB" id="A0A1I5X6G7"/>
<sequence>MNTAGSGAAGTVYAEIGEPGSVPLAAMTDDQLRMVVRAFGWGSPWDGADGTPEAEVRRRYPFLAGLHWGWRTAFDSDCAGSDVLTGYVEQSPATEAVRGQYKSTLAEWLAGSFGRPA</sequence>
<protein>
    <submittedName>
        <fullName evidence="1">Uncharacterized protein</fullName>
    </submittedName>
</protein>
<organism evidence="1 2">
    <name type="scientific">Amycolatopsis rubida</name>
    <dbReference type="NCBI Taxonomy" id="112413"/>
    <lineage>
        <taxon>Bacteria</taxon>
        <taxon>Bacillati</taxon>
        <taxon>Actinomycetota</taxon>
        <taxon>Actinomycetes</taxon>
        <taxon>Pseudonocardiales</taxon>
        <taxon>Pseudonocardiaceae</taxon>
        <taxon>Amycolatopsis</taxon>
    </lineage>
</organism>
<accession>A0A1I5X6G7</accession>
<dbReference type="OrthoDB" id="9993189at2"/>
<gene>
    <name evidence="1" type="ORF">SAMN05421854_11060</name>
</gene>
<evidence type="ECO:0000313" key="2">
    <source>
        <dbReference type="Proteomes" id="UP000199137"/>
    </source>
</evidence>
<dbReference type="EMBL" id="FOWC01000010">
    <property type="protein sequence ID" value="SFQ27572.1"/>
    <property type="molecule type" value="Genomic_DNA"/>
</dbReference>